<gene>
    <name evidence="10" type="ORF">B7H23_03415</name>
</gene>
<feature type="disulfide bond" evidence="8">
    <location>
        <begin position="232"/>
        <end position="239"/>
    </location>
</feature>
<dbReference type="GO" id="GO:0046872">
    <property type="term" value="F:metal ion binding"/>
    <property type="evidence" value="ECO:0007669"/>
    <property type="project" value="UniProtKB-KW"/>
</dbReference>
<evidence type="ECO:0000256" key="4">
    <source>
        <dbReference type="ARBA" id="ARBA00022764"/>
    </source>
</evidence>
<dbReference type="SUPFAM" id="SSF55166">
    <property type="entry name" value="Hedgehog/DD-peptidase"/>
    <property type="match status" value="1"/>
</dbReference>
<dbReference type="GO" id="GO:0008237">
    <property type="term" value="F:metallopeptidase activity"/>
    <property type="evidence" value="ECO:0007669"/>
    <property type="project" value="UniProtKB-KW"/>
</dbReference>
<dbReference type="NCBIfam" id="NF006947">
    <property type="entry name" value="PRK09429.1"/>
    <property type="match status" value="1"/>
</dbReference>
<dbReference type="InterPro" id="IPR005073">
    <property type="entry name" value="Peptidase_M74"/>
</dbReference>
<evidence type="ECO:0000256" key="5">
    <source>
        <dbReference type="ARBA" id="ARBA00022801"/>
    </source>
</evidence>
<dbReference type="Proteomes" id="UP000215405">
    <property type="component" value="Unassembled WGS sequence"/>
</dbReference>
<accession>A0A231V356</accession>
<feature type="disulfide bond" evidence="8">
    <location>
        <begin position="56"/>
        <end position="290"/>
    </location>
</feature>
<dbReference type="PIRSF" id="PIRSF018455">
    <property type="entry name" value="MepA"/>
    <property type="match status" value="1"/>
</dbReference>
<dbReference type="GO" id="GO:0004252">
    <property type="term" value="F:serine-type endopeptidase activity"/>
    <property type="evidence" value="ECO:0007669"/>
    <property type="project" value="InterPro"/>
</dbReference>
<keyword evidence="4" id="KW-0574">Periplasm</keyword>
<dbReference type="EMBL" id="NBYO01000001">
    <property type="protein sequence ID" value="OXT01996.1"/>
    <property type="molecule type" value="Genomic_DNA"/>
</dbReference>
<protein>
    <submittedName>
        <fullName evidence="10">Penicillin-insensitive murein endopeptidase</fullName>
    </submittedName>
</protein>
<evidence type="ECO:0000256" key="9">
    <source>
        <dbReference type="SAM" id="SignalP"/>
    </source>
</evidence>
<dbReference type="GO" id="GO:0030288">
    <property type="term" value="C:outer membrane-bounded periplasmic space"/>
    <property type="evidence" value="ECO:0007669"/>
    <property type="project" value="InterPro"/>
</dbReference>
<keyword evidence="2" id="KW-0479">Metal-binding</keyword>
<dbReference type="Gene3D" id="3.30.1380.10">
    <property type="match status" value="1"/>
</dbReference>
<name>A0A231V356_9HYPH</name>
<keyword evidence="3 9" id="KW-0732">Signal</keyword>
<dbReference type="AlphaFoldDB" id="A0A231V356"/>
<keyword evidence="11" id="KW-1185">Reference proteome</keyword>
<keyword evidence="1" id="KW-0645">Protease</keyword>
<evidence type="ECO:0000256" key="3">
    <source>
        <dbReference type="ARBA" id="ARBA00022729"/>
    </source>
</evidence>
<evidence type="ECO:0000256" key="2">
    <source>
        <dbReference type="ARBA" id="ARBA00022723"/>
    </source>
</evidence>
<sequence length="327" mass="35771">MDGTAGMIRSIFCAVVLAVALASPGSAASLAKDLFGAKELPADMRPATYGFYSKGCFAGGLGLAMDGPNWQVMRPSRNRRWGHPAMIGLLQKLSREAARDGWPGLLVGDISQPRGGPMLSGHASHQVGLDADIWLTPMPDRRLSVRERETLSATDMLVTKAREPRPVNERVWTPTHAAVIKRAASYSEVQRILVHPSIKKKLCETAGRDRAWLNKVRPFWGHNYHFHVRLRCQSGSPQCKPQKGTGRGDGCGEAMGWWFTRQPWQPPKPGVKPKPKARDIMTVAALPKACRAVLAAQPKSPGQAIYSAATAAMAMPIPPLPRRRPDR</sequence>
<evidence type="ECO:0000313" key="10">
    <source>
        <dbReference type="EMBL" id="OXT01996.1"/>
    </source>
</evidence>
<reference evidence="11" key="1">
    <citation type="journal article" date="2017" name="Int. J. Syst. Evol. Microbiol.">
        <title>Notoacmeibacter marinus gen. nov., sp. nov., isolated from the gut of a limpet and proposal of Notoacmeibacteraceae fam. nov. in the order Rhizobiales of the class Alphaproteobacteria.</title>
        <authorList>
            <person name="Huang Z."/>
            <person name="Guo F."/>
            <person name="Lai Q."/>
        </authorList>
    </citation>
    <scope>NUCLEOTIDE SEQUENCE [LARGE SCALE GENOMIC DNA]</scope>
    <source>
        <strain evidence="11">XMTR2A4</strain>
    </source>
</reference>
<organism evidence="10 11">
    <name type="scientific">Notoacmeibacter marinus</name>
    <dbReference type="NCBI Taxonomy" id="1876515"/>
    <lineage>
        <taxon>Bacteria</taxon>
        <taxon>Pseudomonadati</taxon>
        <taxon>Pseudomonadota</taxon>
        <taxon>Alphaproteobacteria</taxon>
        <taxon>Hyphomicrobiales</taxon>
        <taxon>Notoacmeibacteraceae</taxon>
        <taxon>Notoacmeibacter</taxon>
    </lineage>
</organism>
<feature type="chain" id="PRO_5012285602" evidence="9">
    <location>
        <begin position="29"/>
        <end position="327"/>
    </location>
</feature>
<keyword evidence="8" id="KW-1015">Disulfide bond</keyword>
<dbReference type="Pfam" id="PF03411">
    <property type="entry name" value="Peptidase_M74"/>
    <property type="match status" value="1"/>
</dbReference>
<evidence type="ECO:0000256" key="7">
    <source>
        <dbReference type="ARBA" id="ARBA00023049"/>
    </source>
</evidence>
<keyword evidence="5" id="KW-0378">Hydrolase</keyword>
<evidence type="ECO:0000256" key="1">
    <source>
        <dbReference type="ARBA" id="ARBA00022670"/>
    </source>
</evidence>
<dbReference type="InterPro" id="IPR009045">
    <property type="entry name" value="Zn_M74/Hedgehog-like"/>
</dbReference>
<evidence type="ECO:0000256" key="8">
    <source>
        <dbReference type="PIRSR" id="PIRSR018455-2"/>
    </source>
</evidence>
<evidence type="ECO:0000313" key="11">
    <source>
        <dbReference type="Proteomes" id="UP000215405"/>
    </source>
</evidence>
<feature type="disulfide bond" evidence="8">
    <location>
        <begin position="203"/>
        <end position="251"/>
    </location>
</feature>
<keyword evidence="6" id="KW-0862">Zinc</keyword>
<dbReference type="GO" id="GO:0006508">
    <property type="term" value="P:proteolysis"/>
    <property type="evidence" value="ECO:0007669"/>
    <property type="project" value="UniProtKB-KW"/>
</dbReference>
<evidence type="ECO:0000256" key="6">
    <source>
        <dbReference type="ARBA" id="ARBA00022833"/>
    </source>
</evidence>
<comment type="caution">
    <text evidence="10">The sequence shown here is derived from an EMBL/GenBank/DDBJ whole genome shotgun (WGS) entry which is preliminary data.</text>
</comment>
<proteinExistence type="predicted"/>
<keyword evidence="7" id="KW-0482">Metalloprotease</keyword>
<feature type="signal peptide" evidence="9">
    <location>
        <begin position="1"/>
        <end position="28"/>
    </location>
</feature>